<evidence type="ECO:0000313" key="3">
    <source>
        <dbReference type="Proteomes" id="UP000199502"/>
    </source>
</evidence>
<protein>
    <submittedName>
        <fullName evidence="2">Septal ring factor EnvC, activator of murein hydrolases AmiA and AmiB</fullName>
    </submittedName>
</protein>
<dbReference type="InterPro" id="IPR011055">
    <property type="entry name" value="Dup_hybrid_motif"/>
</dbReference>
<dbReference type="AlphaFoldDB" id="A0A1G5IJX8"/>
<gene>
    <name evidence="2" type="ORF">SAMN05660710_02653</name>
</gene>
<dbReference type="GO" id="GO:0016787">
    <property type="term" value="F:hydrolase activity"/>
    <property type="evidence" value="ECO:0007669"/>
    <property type="project" value="UniProtKB-KW"/>
</dbReference>
<feature type="chain" id="PRO_5011596855" evidence="1">
    <location>
        <begin position="23"/>
        <end position="417"/>
    </location>
</feature>
<feature type="signal peptide" evidence="1">
    <location>
        <begin position="1"/>
        <end position="22"/>
    </location>
</feature>
<dbReference type="Proteomes" id="UP000199502">
    <property type="component" value="Unassembled WGS sequence"/>
</dbReference>
<dbReference type="EMBL" id="FMVT01000009">
    <property type="protein sequence ID" value="SCY76352.1"/>
    <property type="molecule type" value="Genomic_DNA"/>
</dbReference>
<dbReference type="CDD" id="cd12797">
    <property type="entry name" value="M23_peptidase"/>
    <property type="match status" value="1"/>
</dbReference>
<reference evidence="2 3" key="1">
    <citation type="submission" date="2016-10" db="EMBL/GenBank/DDBJ databases">
        <authorList>
            <person name="de Groot N.N."/>
        </authorList>
    </citation>
    <scope>NUCLEOTIDE SEQUENCE [LARGE SCALE GENOMIC DNA]</scope>
    <source>
        <strain evidence="2 3">CGMCC 1.8925</strain>
    </source>
</reference>
<accession>A0A1G5IJX8</accession>
<dbReference type="Gene3D" id="2.70.70.10">
    <property type="entry name" value="Glucose Permease (Domain IIA)"/>
    <property type="match status" value="1"/>
</dbReference>
<evidence type="ECO:0000313" key="2">
    <source>
        <dbReference type="EMBL" id="SCY76352.1"/>
    </source>
</evidence>
<dbReference type="RefSeq" id="WP_090745379.1">
    <property type="nucleotide sequence ID" value="NZ_FMVT01000009.1"/>
</dbReference>
<keyword evidence="3" id="KW-1185">Reference proteome</keyword>
<name>A0A1G5IJX8_9RHOB</name>
<sequence length="417" mass="43928">MNTRSILPVVACALLLALPALGQAVPEVEEVDTDALVTVDDLTEPMAEDSPATRAVADAEAAAALLRAALSQLAEAVSADDQVVALTEVIRGYELGLSALREGLRQAHARELELRGRFEAQRSQLAQVLGAMTALQQSPESTMLLHPAGAVANARSAMILSDVTPGLRAQAEALQGDLDEIATVRELQASAAAMLGSGLASVQEARRLLASAAGDRSSMVTRYEGEPEELQSLREAADSLDAFASGIARMEKDVGAPMEDFEGAQGSLRLPAVGTILRPYNEPDAAGVPRPGWVIATAPAALVQTPWPATIRYRGPFLDYGNVMIVEPSRGYLMIFAGMAQVFGEVGDVLQAGDPVGLMGGAEAPAQEFGAQFVSDAVRGGAAGRTESLYLELRRGNETLDPADWFVLNPFVEPQQD</sequence>
<dbReference type="SUPFAM" id="SSF51261">
    <property type="entry name" value="Duplicated hybrid motif"/>
    <property type="match status" value="1"/>
</dbReference>
<proteinExistence type="predicted"/>
<organism evidence="2 3">
    <name type="scientific">Paracoccus tibetensis</name>
    <dbReference type="NCBI Taxonomy" id="336292"/>
    <lineage>
        <taxon>Bacteria</taxon>
        <taxon>Pseudomonadati</taxon>
        <taxon>Pseudomonadota</taxon>
        <taxon>Alphaproteobacteria</taxon>
        <taxon>Rhodobacterales</taxon>
        <taxon>Paracoccaceae</taxon>
        <taxon>Paracoccus</taxon>
    </lineage>
</organism>
<keyword evidence="1" id="KW-0732">Signal</keyword>
<dbReference type="STRING" id="336292.SAMN05660710_02653"/>
<evidence type="ECO:0000256" key="1">
    <source>
        <dbReference type="SAM" id="SignalP"/>
    </source>
</evidence>
<keyword evidence="2" id="KW-0378">Hydrolase</keyword>